<dbReference type="Proteomes" id="UP000468388">
    <property type="component" value="Unassembled WGS sequence"/>
</dbReference>
<accession>A0A6N8JAD8</accession>
<sequence length="1284" mass="142562">MKKYLYLVLLLIASPRLWAQVPNMNVELSRIEFKAKQVIPPAPEAAELGRYGNMPVSLFTGTTNVSIPLYELKGQFLSLPVSLSYNAGGFKPEDPATWVGLNWSLNAGGVVSRSVSGNPDNETNYFGTNNLTFPSSGNFFVEKDFIHDLKVGLKEADPDFYTYNFTGNAGKFFLLPDYSVLKKDRNNLDITHCINCTNSYMQIRDEQGSTYTFADVESTRLILGDDEGTDPPAITGYSYPSSWYLSQITSVNGREKLLFEYYTTGEHLLTQNTQTNKSVTYSKKAAQTTYNAISFDSYVYTNQPPATYTRRKFLKRITLLRDGRIISYVDFQSVANVRQDTDFPEIRLLQGIKVYSMLNNNSKLVKNDSLYYSYFTNNSNTFTKKRLRLDSLQELPVASGTALKPPYRFEYNTNGTMPERFPNSLDHWGFYNAATANQSLVPNVDFNGSTYGDGANREPSLEGSSYAILNKMSYPTGGYTIFDYELNEGVYTNYSRKVGGLRIKQITDYAAGGQKATAKIFEYKLENDSTSGKSDAGYPKYLTESRFYHLGVNPLNPDYTIWKKTVSANSIFGLGTFHGSHIGYTRVTESLIDVFTGTRMGKTVYEYNTAPFNPYDEDIRNGDLLKQTVFDNNGKVLEEQTTNYTYTDVGGINMAKVRMLYSQNEDYYWCRQGDAYTAYGAGSSVDPPSPCDEQRTYYYNMLLDKFVLNAQQRQQVQQIVKKYDQVTDSLIVSTRKYTYGSTVHTYPTLIEDYTTGNEEVITRKKYAGDYTMPGGSILLDNTAKGISVLNSNNMLTTEIESVQYRQNLDGSNRRFINGQVTNYGTFYPFPVSTYRLETAAPISTLTESTVNSSGAFVSDSHYKPLGVFGYDGLGNLTEQAKANDAIQSFVWDYDDSYIVAAIQNANQSNVVFSSFETDTVRSGGGWTKDNVTVISTYAMTGKRSCNLGSGRVYKLFVTAVNKPMIVAYWSRSGAVTVMQNNTTTIAATTTGSTVNGWTYYEHLLPASTSQVAVSGANAIIDELRLYPSDAQMTTFTYDPLIGVTSQTSSKGLPVSYEYDGLNRLVNVKDEKGAIRQNMKYNYGAGSALAASAPSLFYNRDTSVSVVKTGCTAGEPETVTYKVPAGKYISAVSQADVNAKAGLDLATNGQAYANTTGNCFFYNKADSVRKVKNDCAAENGLGSFVTYKVNARKWRSPVSQAEADTLAAHDLRDNAQAYANANGHCACEGAGKKLINGVCTTGTRVNIGSWQQSDGQWKCVYIYHFSDNTDSEEYTEYNTSACPVL</sequence>
<name>A0A6N8JAD8_9BACT</name>
<proteinExistence type="predicted"/>
<comment type="caution">
    <text evidence="3">The sequence shown here is derived from an EMBL/GenBank/DDBJ whole genome shotgun (WGS) entry which is preliminary data.</text>
</comment>
<dbReference type="Pfam" id="PF19404">
    <property type="entry name" value="DUF5977"/>
    <property type="match status" value="2"/>
</dbReference>
<evidence type="ECO:0000256" key="1">
    <source>
        <dbReference type="SAM" id="SignalP"/>
    </source>
</evidence>
<feature type="domain" description="DUF5977" evidence="2">
    <location>
        <begin position="1096"/>
        <end position="1158"/>
    </location>
</feature>
<protein>
    <recommendedName>
        <fullName evidence="2">DUF5977 domain-containing protein</fullName>
    </recommendedName>
</protein>
<dbReference type="EMBL" id="WRXO01000002">
    <property type="protein sequence ID" value="MVT41209.1"/>
    <property type="molecule type" value="Genomic_DNA"/>
</dbReference>
<dbReference type="InterPro" id="IPR046020">
    <property type="entry name" value="DUF5977"/>
</dbReference>
<dbReference type="OrthoDB" id="680656at2"/>
<evidence type="ECO:0000259" key="2">
    <source>
        <dbReference type="Pfam" id="PF19404"/>
    </source>
</evidence>
<reference evidence="3 4" key="1">
    <citation type="submission" date="2019-12" db="EMBL/GenBank/DDBJ databases">
        <title>The draft genomic sequence of strain Chitinophaga oryziterrae JCM 16595.</title>
        <authorList>
            <person name="Zhang X."/>
        </authorList>
    </citation>
    <scope>NUCLEOTIDE SEQUENCE [LARGE SCALE GENOMIC DNA]</scope>
    <source>
        <strain evidence="3 4">JCM 16595</strain>
    </source>
</reference>
<keyword evidence="4" id="KW-1185">Reference proteome</keyword>
<feature type="chain" id="PRO_5027022415" description="DUF5977 domain-containing protein" evidence="1">
    <location>
        <begin position="20"/>
        <end position="1284"/>
    </location>
</feature>
<feature type="domain" description="DUF5977" evidence="2">
    <location>
        <begin position="1160"/>
        <end position="1224"/>
    </location>
</feature>
<feature type="signal peptide" evidence="1">
    <location>
        <begin position="1"/>
        <end position="19"/>
    </location>
</feature>
<organism evidence="3 4">
    <name type="scientific">Chitinophaga oryziterrae</name>
    <dbReference type="NCBI Taxonomy" id="1031224"/>
    <lineage>
        <taxon>Bacteria</taxon>
        <taxon>Pseudomonadati</taxon>
        <taxon>Bacteroidota</taxon>
        <taxon>Chitinophagia</taxon>
        <taxon>Chitinophagales</taxon>
        <taxon>Chitinophagaceae</taxon>
        <taxon>Chitinophaga</taxon>
    </lineage>
</organism>
<keyword evidence="1" id="KW-0732">Signal</keyword>
<gene>
    <name evidence="3" type="ORF">GO495_11500</name>
</gene>
<evidence type="ECO:0000313" key="3">
    <source>
        <dbReference type="EMBL" id="MVT41209.1"/>
    </source>
</evidence>
<dbReference type="RefSeq" id="WP_157299817.1">
    <property type="nucleotide sequence ID" value="NZ_BAAAZB010000007.1"/>
</dbReference>
<evidence type="ECO:0000313" key="4">
    <source>
        <dbReference type="Proteomes" id="UP000468388"/>
    </source>
</evidence>